<gene>
    <name evidence="3" type="ORF">M6B38_301160</name>
    <name evidence="2" type="ORF">M6B38_322375</name>
</gene>
<dbReference type="EMBL" id="JANAVB010010805">
    <property type="protein sequence ID" value="KAJ6838129.1"/>
    <property type="molecule type" value="Genomic_DNA"/>
</dbReference>
<evidence type="ECO:0000256" key="1">
    <source>
        <dbReference type="SAM" id="MobiDB-lite"/>
    </source>
</evidence>
<sequence>MWPASVTPVTRRRRCSAVQSPPTSSSSRQRTILLSRRHAIPPPRSHVPFLSFPSATRDQILDDGGARLCTSSRSWF</sequence>
<evidence type="ECO:0000313" key="2">
    <source>
        <dbReference type="EMBL" id="KAJ6838129.1"/>
    </source>
</evidence>
<evidence type="ECO:0000313" key="4">
    <source>
        <dbReference type="Proteomes" id="UP001140949"/>
    </source>
</evidence>
<name>A0AAX6HAQ2_IRIPA</name>
<evidence type="ECO:0000313" key="3">
    <source>
        <dbReference type="EMBL" id="KAJ6842407.1"/>
    </source>
</evidence>
<organism evidence="2 4">
    <name type="scientific">Iris pallida</name>
    <name type="common">Sweet iris</name>
    <dbReference type="NCBI Taxonomy" id="29817"/>
    <lineage>
        <taxon>Eukaryota</taxon>
        <taxon>Viridiplantae</taxon>
        <taxon>Streptophyta</taxon>
        <taxon>Embryophyta</taxon>
        <taxon>Tracheophyta</taxon>
        <taxon>Spermatophyta</taxon>
        <taxon>Magnoliopsida</taxon>
        <taxon>Liliopsida</taxon>
        <taxon>Asparagales</taxon>
        <taxon>Iridaceae</taxon>
        <taxon>Iridoideae</taxon>
        <taxon>Irideae</taxon>
        <taxon>Iris</taxon>
    </lineage>
</organism>
<comment type="caution">
    <text evidence="2">The sequence shown here is derived from an EMBL/GenBank/DDBJ whole genome shotgun (WGS) entry which is preliminary data.</text>
</comment>
<feature type="region of interest" description="Disordered" evidence="1">
    <location>
        <begin position="1"/>
        <end position="30"/>
    </location>
</feature>
<keyword evidence="4" id="KW-1185">Reference proteome</keyword>
<reference evidence="2" key="1">
    <citation type="journal article" date="2023" name="GigaByte">
        <title>Genome assembly of the bearded iris, Iris pallida Lam.</title>
        <authorList>
            <person name="Bruccoleri R.E."/>
            <person name="Oakeley E.J."/>
            <person name="Faust A.M.E."/>
            <person name="Altorfer M."/>
            <person name="Dessus-Babus S."/>
            <person name="Burckhardt D."/>
            <person name="Oertli M."/>
            <person name="Naumann U."/>
            <person name="Petersen F."/>
            <person name="Wong J."/>
        </authorList>
    </citation>
    <scope>NUCLEOTIDE SEQUENCE</scope>
    <source>
        <strain evidence="2">GSM-AAB239-AS_SAM_17_03QT</strain>
    </source>
</reference>
<protein>
    <submittedName>
        <fullName evidence="2">Formin-2</fullName>
    </submittedName>
</protein>
<dbReference type="EMBL" id="JANAVB010007600">
    <property type="protein sequence ID" value="KAJ6842407.1"/>
    <property type="molecule type" value="Genomic_DNA"/>
</dbReference>
<dbReference type="AlphaFoldDB" id="A0AAX6HAQ2"/>
<accession>A0AAX6HAQ2</accession>
<dbReference type="Proteomes" id="UP001140949">
    <property type="component" value="Unassembled WGS sequence"/>
</dbReference>
<proteinExistence type="predicted"/>
<reference evidence="2" key="2">
    <citation type="submission" date="2023-04" db="EMBL/GenBank/DDBJ databases">
        <authorList>
            <person name="Bruccoleri R.E."/>
            <person name="Oakeley E.J."/>
            <person name="Faust A.-M."/>
            <person name="Dessus-Babus S."/>
            <person name="Altorfer M."/>
            <person name="Burckhardt D."/>
            <person name="Oertli M."/>
            <person name="Naumann U."/>
            <person name="Petersen F."/>
            <person name="Wong J."/>
        </authorList>
    </citation>
    <scope>NUCLEOTIDE SEQUENCE</scope>
    <source>
        <strain evidence="2">GSM-AAB239-AS_SAM_17_03QT</strain>
        <tissue evidence="2">Leaf</tissue>
    </source>
</reference>
<feature type="compositionally biased region" description="Low complexity" evidence="1">
    <location>
        <begin position="19"/>
        <end position="30"/>
    </location>
</feature>